<dbReference type="Pfam" id="PF00155">
    <property type="entry name" value="Aminotran_1_2"/>
    <property type="match status" value="1"/>
</dbReference>
<evidence type="ECO:0000313" key="2">
    <source>
        <dbReference type="EMBL" id="GAY68535.1"/>
    </source>
</evidence>
<proteinExistence type="predicted"/>
<dbReference type="InterPro" id="IPR029063">
    <property type="entry name" value="SAM-dependent_MTases_sf"/>
</dbReference>
<dbReference type="GO" id="GO:0030170">
    <property type="term" value="F:pyridoxal phosphate binding"/>
    <property type="evidence" value="ECO:0007669"/>
    <property type="project" value="InterPro"/>
</dbReference>
<dbReference type="AlphaFoldDB" id="A0A2H5QW62"/>
<comment type="caution">
    <text evidence="2">The sequence shown here is derived from an EMBL/GenBank/DDBJ whole genome shotgun (WGS) entry which is preliminary data.</text>
</comment>
<dbReference type="PANTHER" id="PTHR47087:SF1">
    <property type="entry name" value="METHIONINE S-METHYLTRANSFERASE"/>
    <property type="match status" value="1"/>
</dbReference>
<dbReference type="STRING" id="55188.A0A2H5QW62"/>
<dbReference type="InterPro" id="IPR015424">
    <property type="entry name" value="PyrdxlP-dep_Trfase"/>
</dbReference>
<dbReference type="Proteomes" id="UP000236630">
    <property type="component" value="Unassembled WGS sequence"/>
</dbReference>
<evidence type="ECO:0000313" key="3">
    <source>
        <dbReference type="Proteomes" id="UP000236630"/>
    </source>
</evidence>
<feature type="non-terminal residue" evidence="2">
    <location>
        <position position="529"/>
    </location>
</feature>
<dbReference type="EMBL" id="BDQV01000908">
    <property type="protein sequence ID" value="GAY68535.1"/>
    <property type="molecule type" value="Genomic_DNA"/>
</dbReference>
<protein>
    <recommendedName>
        <fullName evidence="1">Aminotransferase class I/classII large domain-containing protein</fullName>
    </recommendedName>
</protein>
<feature type="domain" description="Aminotransferase class I/classII large" evidence="1">
    <location>
        <begin position="427"/>
        <end position="486"/>
    </location>
</feature>
<gene>
    <name evidence="2" type="ORF">CUMW_264910</name>
</gene>
<organism evidence="2 3">
    <name type="scientific">Citrus unshiu</name>
    <name type="common">Satsuma mandarin</name>
    <name type="synonym">Citrus nobilis var. unshiu</name>
    <dbReference type="NCBI Taxonomy" id="55188"/>
    <lineage>
        <taxon>Eukaryota</taxon>
        <taxon>Viridiplantae</taxon>
        <taxon>Streptophyta</taxon>
        <taxon>Embryophyta</taxon>
        <taxon>Tracheophyta</taxon>
        <taxon>Spermatophyta</taxon>
        <taxon>Magnoliopsida</taxon>
        <taxon>eudicotyledons</taxon>
        <taxon>Gunneridae</taxon>
        <taxon>Pentapetalae</taxon>
        <taxon>rosids</taxon>
        <taxon>malvids</taxon>
        <taxon>Sapindales</taxon>
        <taxon>Rutaceae</taxon>
        <taxon>Aurantioideae</taxon>
        <taxon>Citrus</taxon>
    </lineage>
</organism>
<evidence type="ECO:0000259" key="1">
    <source>
        <dbReference type="Pfam" id="PF00155"/>
    </source>
</evidence>
<keyword evidence="3" id="KW-1185">Reference proteome</keyword>
<dbReference type="PANTHER" id="PTHR47087">
    <property type="entry name" value="METHIONINE S-METHYLTRANSFERASE"/>
    <property type="match status" value="1"/>
</dbReference>
<accession>A0A2H5QW62</accession>
<name>A0A2H5QW62_CITUN</name>
<dbReference type="SUPFAM" id="SSF53383">
    <property type="entry name" value="PLP-dependent transferases"/>
    <property type="match status" value="1"/>
</dbReference>
<dbReference type="Gene3D" id="3.40.640.10">
    <property type="entry name" value="Type I PLP-dependent aspartate aminotransferase-like (Major domain)"/>
    <property type="match status" value="1"/>
</dbReference>
<dbReference type="InterPro" id="IPR004839">
    <property type="entry name" value="Aminotransferase_I/II_large"/>
</dbReference>
<sequence>MTAATATAEAEAVEEFLRKCEASGDEAYGAFRSVLEKLEDPSSRTQARVFLSDLQKRVNDSDECLNKYHFRIQDVVLDQYEGYQGRKKLTMMVIPSIFIPEDWSFTFYEGLNRHPDSILKDKTVAELGCGNGWITIAIAEKWLPSKGFVEDQFGLGLIARAVEEGIGVIKPSGIMIFNMGGRPGQGVCKRLFERRGFRVDKLWQTKILQASEPFFASDTDISALVEIEKNSPHRFEFFMGLSGDLPICARTAWAYGKAGGRISHALSVYSCQLRQPNQVKKIFKFLKNGFHEISSSLDLSFEDDSVADEKIPFLAYLASVLKERSFFPYEPPAGSKRFRNLIADFMKKYHHIPLNADNVVVFPSRAVAIENALRLFSPRLAIVDERLTRHLPKHWLTSLTIKGTDTENSSEHELTVIEAPRQSDLMVELIKKLKPQVKPWVYISGPTINPTGLLYSNKEIENILTVCAKYGARVVIDTAFSGLEFNYEGWGGWDLEGCLSKLYSSTNSSFNVSLLGGLSLKMLTGALKF</sequence>
<dbReference type="InterPro" id="IPR015421">
    <property type="entry name" value="PyrdxlP-dep_Trfase_major"/>
</dbReference>
<dbReference type="SUPFAM" id="SSF53335">
    <property type="entry name" value="S-adenosyl-L-methionine-dependent methyltransferases"/>
    <property type="match status" value="1"/>
</dbReference>
<reference evidence="2 3" key="1">
    <citation type="journal article" date="2017" name="Front. Genet.">
        <title>Draft sequencing of the heterozygous diploid genome of Satsuma (Citrus unshiu Marc.) using a hybrid assembly approach.</title>
        <authorList>
            <person name="Shimizu T."/>
            <person name="Tanizawa Y."/>
            <person name="Mochizuki T."/>
            <person name="Nagasaki H."/>
            <person name="Yoshioka T."/>
            <person name="Toyoda A."/>
            <person name="Fujiyama A."/>
            <person name="Kaminuma E."/>
            <person name="Nakamura Y."/>
        </authorList>
    </citation>
    <scope>NUCLEOTIDE SEQUENCE [LARGE SCALE GENOMIC DNA]</scope>
    <source>
        <strain evidence="3">cv. Miyagawa wase</strain>
    </source>
</reference>